<dbReference type="Gene3D" id="3.40.50.1370">
    <property type="entry name" value="Aspartate/ornithine carbamoyltransferase"/>
    <property type="match status" value="2"/>
</dbReference>
<evidence type="ECO:0000313" key="6">
    <source>
        <dbReference type="EMBL" id="CAH1116491.1"/>
    </source>
</evidence>
<feature type="domain" description="Aspartate/ornithine carbamoyltransferase Asp/Orn-binding" evidence="4">
    <location>
        <begin position="164"/>
        <end position="302"/>
    </location>
</feature>
<name>A0A9P0DGZ4_PHACE</name>
<dbReference type="GO" id="GO:0004585">
    <property type="term" value="F:ornithine carbamoyltransferase activity"/>
    <property type="evidence" value="ECO:0007669"/>
    <property type="project" value="UniProtKB-EC"/>
</dbReference>
<dbReference type="Proteomes" id="UP001153737">
    <property type="component" value="Chromosome 1"/>
</dbReference>
<dbReference type="Pfam" id="PF02729">
    <property type="entry name" value="OTCace_N"/>
    <property type="match status" value="1"/>
</dbReference>
<gene>
    <name evidence="6" type="ORF">PHAECO_LOCUS619</name>
</gene>
<evidence type="ECO:0000256" key="2">
    <source>
        <dbReference type="ARBA" id="ARBA00013007"/>
    </source>
</evidence>
<evidence type="ECO:0000256" key="3">
    <source>
        <dbReference type="ARBA" id="ARBA00022679"/>
    </source>
</evidence>
<dbReference type="GO" id="GO:0042450">
    <property type="term" value="P:L-arginine biosynthetic process via ornithine"/>
    <property type="evidence" value="ECO:0007669"/>
    <property type="project" value="TreeGrafter"/>
</dbReference>
<dbReference type="SUPFAM" id="SSF53671">
    <property type="entry name" value="Aspartate/ornithine carbamoyltransferase"/>
    <property type="match status" value="1"/>
</dbReference>
<accession>A0A9P0DGZ4</accession>
<reference evidence="6" key="2">
    <citation type="submission" date="2022-10" db="EMBL/GenBank/DDBJ databases">
        <authorList>
            <consortium name="ENA_rothamsted_submissions"/>
            <consortium name="culmorum"/>
            <person name="King R."/>
        </authorList>
    </citation>
    <scope>NUCLEOTIDE SEQUENCE</scope>
</reference>
<evidence type="ECO:0000256" key="1">
    <source>
        <dbReference type="ARBA" id="ARBA00007805"/>
    </source>
</evidence>
<dbReference type="GO" id="GO:0016597">
    <property type="term" value="F:amino acid binding"/>
    <property type="evidence" value="ECO:0007669"/>
    <property type="project" value="InterPro"/>
</dbReference>
<dbReference type="Pfam" id="PF00185">
    <property type="entry name" value="OTCace"/>
    <property type="match status" value="1"/>
</dbReference>
<keyword evidence="7" id="KW-1185">Reference proteome</keyword>
<evidence type="ECO:0000259" key="5">
    <source>
        <dbReference type="Pfam" id="PF02729"/>
    </source>
</evidence>
<dbReference type="AlphaFoldDB" id="A0A9P0DGZ4"/>
<dbReference type="InterPro" id="IPR006132">
    <property type="entry name" value="Asp/Orn_carbamoyltranf_P-bd"/>
</dbReference>
<protein>
    <recommendedName>
        <fullName evidence="2">ornithine carbamoyltransferase</fullName>
        <ecNumber evidence="2">2.1.3.3</ecNumber>
    </recommendedName>
</protein>
<dbReference type="PANTHER" id="PTHR45753">
    <property type="entry name" value="ORNITHINE CARBAMOYLTRANSFERASE, MITOCHONDRIAL"/>
    <property type="match status" value="1"/>
</dbReference>
<keyword evidence="3" id="KW-0808">Transferase</keyword>
<dbReference type="GO" id="GO:0019240">
    <property type="term" value="P:citrulline biosynthetic process"/>
    <property type="evidence" value="ECO:0007669"/>
    <property type="project" value="TreeGrafter"/>
</dbReference>
<reference evidence="6" key="1">
    <citation type="submission" date="2022-01" db="EMBL/GenBank/DDBJ databases">
        <authorList>
            <person name="King R."/>
        </authorList>
    </citation>
    <scope>NUCLEOTIDE SEQUENCE</scope>
</reference>
<dbReference type="InterPro" id="IPR006131">
    <property type="entry name" value="Asp_carbamoyltransf_Asp/Orn-bd"/>
</dbReference>
<dbReference type="PANTHER" id="PTHR45753:SF3">
    <property type="entry name" value="ORNITHINE TRANSCARBAMYLASE, MITOCHONDRIAL"/>
    <property type="match status" value="1"/>
</dbReference>
<evidence type="ECO:0000313" key="7">
    <source>
        <dbReference type="Proteomes" id="UP001153737"/>
    </source>
</evidence>
<comment type="similarity">
    <text evidence="1">Belongs to the aspartate/ornithine carbamoyltransferase superfamily. OTCase family.</text>
</comment>
<proteinExistence type="inferred from homology"/>
<dbReference type="EMBL" id="OU896707">
    <property type="protein sequence ID" value="CAH1116491.1"/>
    <property type="molecule type" value="Genomic_DNA"/>
</dbReference>
<feature type="domain" description="Aspartate/ornithine carbamoyltransferase carbamoyl-P binding" evidence="5">
    <location>
        <begin position="22"/>
        <end position="158"/>
    </location>
</feature>
<dbReference type="GO" id="GO:0005739">
    <property type="term" value="C:mitochondrion"/>
    <property type="evidence" value="ECO:0007669"/>
    <property type="project" value="TreeGrafter"/>
</dbReference>
<organism evidence="6 7">
    <name type="scientific">Phaedon cochleariae</name>
    <name type="common">Mustard beetle</name>
    <dbReference type="NCBI Taxonomy" id="80249"/>
    <lineage>
        <taxon>Eukaryota</taxon>
        <taxon>Metazoa</taxon>
        <taxon>Ecdysozoa</taxon>
        <taxon>Arthropoda</taxon>
        <taxon>Hexapoda</taxon>
        <taxon>Insecta</taxon>
        <taxon>Pterygota</taxon>
        <taxon>Neoptera</taxon>
        <taxon>Endopterygota</taxon>
        <taxon>Coleoptera</taxon>
        <taxon>Polyphaga</taxon>
        <taxon>Cucujiformia</taxon>
        <taxon>Chrysomeloidea</taxon>
        <taxon>Chrysomelidae</taxon>
        <taxon>Chrysomelinae</taxon>
        <taxon>Chrysomelini</taxon>
        <taxon>Phaedon</taxon>
    </lineage>
</organism>
<dbReference type="OrthoDB" id="10252326at2759"/>
<dbReference type="EC" id="2.1.3.3" evidence="2"/>
<sequence length="347" mass="39197">MLKLAKKYYSNRLCSKSSLKGRHFLTPDDVSPDEMKSLLMTSIDLKKCPEYLKTLEEKHIMVLLNEPCMRIQTSLHDTASMLNMPLNVLISSAWTTCQNPEDTGKLLSSAADIIFCQSARHSKVELFAKGATTVPVINISSCKFISLNILSDLLTIHEHFGKLDGLTIAWVGHPCALLNTYLSIAPSLGIQMNFLCRCGGPVSPANLNTLQKQGNVYRENIRECKSLLETISGAHVITTNQHSENNVKLRRTYLDEHADKNWVFLHTLPRSSVEVDEEIFNSKNNLLWKSFVNSKWICAAIISEFLDSFINLLQHFFGLLFISGKGRNLFLPELLSKFLYERLLMSV</sequence>
<dbReference type="InterPro" id="IPR036901">
    <property type="entry name" value="Asp/Orn_carbamoylTrfase_sf"/>
</dbReference>
<evidence type="ECO:0000259" key="4">
    <source>
        <dbReference type="Pfam" id="PF00185"/>
    </source>
</evidence>